<dbReference type="AlphaFoldDB" id="A0A4Y7IY07"/>
<evidence type="ECO:0000313" key="2">
    <source>
        <dbReference type="Proteomes" id="UP000316621"/>
    </source>
</evidence>
<accession>A0A4Y7IY07</accession>
<name>A0A4Y7IY07_PAPSO</name>
<organism evidence="1 2">
    <name type="scientific">Papaver somniferum</name>
    <name type="common">Opium poppy</name>
    <dbReference type="NCBI Taxonomy" id="3469"/>
    <lineage>
        <taxon>Eukaryota</taxon>
        <taxon>Viridiplantae</taxon>
        <taxon>Streptophyta</taxon>
        <taxon>Embryophyta</taxon>
        <taxon>Tracheophyta</taxon>
        <taxon>Spermatophyta</taxon>
        <taxon>Magnoliopsida</taxon>
        <taxon>Ranunculales</taxon>
        <taxon>Papaveraceae</taxon>
        <taxon>Papaveroideae</taxon>
        <taxon>Papaver</taxon>
    </lineage>
</organism>
<dbReference type="EMBL" id="CM010716">
    <property type="protein sequence ID" value="RZC52622.1"/>
    <property type="molecule type" value="Genomic_DNA"/>
</dbReference>
<sequence>MSDCDSKDSSTYTKRLLDMDEMVEDELQSSQSSVEIITHILFTTAIMDNKRLHGGSTFGRRTIVRDRSRHHSLIIRDYFRGEVRNMNR</sequence>
<gene>
    <name evidence="1" type="ORF">C5167_021045</name>
</gene>
<dbReference type="Gramene" id="RZC52622">
    <property type="protein sequence ID" value="RZC52622"/>
    <property type="gene ID" value="C5167_021045"/>
</dbReference>
<dbReference type="Proteomes" id="UP000316621">
    <property type="component" value="Chromosome 2"/>
</dbReference>
<keyword evidence="2" id="KW-1185">Reference proteome</keyword>
<reference evidence="1 2" key="1">
    <citation type="journal article" date="2018" name="Science">
        <title>The opium poppy genome and morphinan production.</title>
        <authorList>
            <person name="Guo L."/>
            <person name="Winzer T."/>
            <person name="Yang X."/>
            <person name="Li Y."/>
            <person name="Ning Z."/>
            <person name="He Z."/>
            <person name="Teodor R."/>
            <person name="Lu Y."/>
            <person name="Bowser T.A."/>
            <person name="Graham I.A."/>
            <person name="Ye K."/>
        </authorList>
    </citation>
    <scope>NUCLEOTIDE SEQUENCE [LARGE SCALE GENOMIC DNA]</scope>
    <source>
        <strain evidence="2">cv. HN1</strain>
        <tissue evidence="1">Leaves</tissue>
    </source>
</reference>
<evidence type="ECO:0000313" key="1">
    <source>
        <dbReference type="EMBL" id="RZC52622.1"/>
    </source>
</evidence>
<protein>
    <submittedName>
        <fullName evidence="1">Uncharacterized protein</fullName>
    </submittedName>
</protein>
<proteinExistence type="predicted"/>